<evidence type="ECO:0000313" key="1">
    <source>
        <dbReference type="EMBL" id="KAF7636457.1"/>
    </source>
</evidence>
<comment type="caution">
    <text evidence="1">The sequence shown here is derived from an EMBL/GenBank/DDBJ whole genome shotgun (WGS) entry which is preliminary data.</text>
</comment>
<dbReference type="EMBL" id="JABEBT010000029">
    <property type="protein sequence ID" value="KAF7636457.1"/>
    <property type="molecule type" value="Genomic_DNA"/>
</dbReference>
<keyword evidence="2" id="KW-1185">Reference proteome</keyword>
<gene>
    <name evidence="1" type="ORF">Mgra_00004045</name>
</gene>
<accession>A0A8S9ZTE3</accession>
<sequence>MIHMVETCVKRRQIHSDISTNCRVYILLQCTLHFLFISHSTTLFCTSNLHFLNDRNRERR</sequence>
<dbReference type="AlphaFoldDB" id="A0A8S9ZTE3"/>
<organism evidence="1 2">
    <name type="scientific">Meloidogyne graminicola</name>
    <dbReference type="NCBI Taxonomy" id="189291"/>
    <lineage>
        <taxon>Eukaryota</taxon>
        <taxon>Metazoa</taxon>
        <taxon>Ecdysozoa</taxon>
        <taxon>Nematoda</taxon>
        <taxon>Chromadorea</taxon>
        <taxon>Rhabditida</taxon>
        <taxon>Tylenchina</taxon>
        <taxon>Tylenchomorpha</taxon>
        <taxon>Tylenchoidea</taxon>
        <taxon>Meloidogynidae</taxon>
        <taxon>Meloidogyninae</taxon>
        <taxon>Meloidogyne</taxon>
    </lineage>
</organism>
<dbReference type="Proteomes" id="UP000605970">
    <property type="component" value="Unassembled WGS sequence"/>
</dbReference>
<reference evidence="1" key="1">
    <citation type="journal article" date="2020" name="Ecol. Evol.">
        <title>Genome structure and content of the rice root-knot nematode (Meloidogyne graminicola).</title>
        <authorList>
            <person name="Phan N.T."/>
            <person name="Danchin E.G.J."/>
            <person name="Klopp C."/>
            <person name="Perfus-Barbeoch L."/>
            <person name="Kozlowski D.K."/>
            <person name="Koutsovoulos G.D."/>
            <person name="Lopez-Roques C."/>
            <person name="Bouchez O."/>
            <person name="Zahm M."/>
            <person name="Besnard G."/>
            <person name="Bellafiore S."/>
        </authorList>
    </citation>
    <scope>NUCLEOTIDE SEQUENCE</scope>
    <source>
        <strain evidence="1">VN-18</strain>
    </source>
</reference>
<name>A0A8S9ZTE3_9BILA</name>
<proteinExistence type="predicted"/>
<protein>
    <submittedName>
        <fullName evidence="1">Uncharacterized protein</fullName>
    </submittedName>
</protein>
<evidence type="ECO:0000313" key="2">
    <source>
        <dbReference type="Proteomes" id="UP000605970"/>
    </source>
</evidence>